<accession>A0A1G6L5G9</accession>
<evidence type="ECO:0008006" key="4">
    <source>
        <dbReference type="Google" id="ProtNLM"/>
    </source>
</evidence>
<dbReference type="AlphaFoldDB" id="A0A1G6L5G9"/>
<reference evidence="2 3" key="1">
    <citation type="submission" date="2016-10" db="EMBL/GenBank/DDBJ databases">
        <authorList>
            <person name="de Groot N.N."/>
        </authorList>
    </citation>
    <scope>NUCLEOTIDE SEQUENCE [LARGE SCALE GENOMIC DNA]</scope>
    <source>
        <strain evidence="2 3">R5</strain>
    </source>
</reference>
<keyword evidence="1" id="KW-0732">Signal</keyword>
<feature type="signal peptide" evidence="1">
    <location>
        <begin position="1"/>
        <end position="23"/>
    </location>
</feature>
<organism evidence="2 3">
    <name type="scientific">Bradyrhizobium brasilense</name>
    <dbReference type="NCBI Taxonomy" id="1419277"/>
    <lineage>
        <taxon>Bacteria</taxon>
        <taxon>Pseudomonadati</taxon>
        <taxon>Pseudomonadota</taxon>
        <taxon>Alphaproteobacteria</taxon>
        <taxon>Hyphomicrobiales</taxon>
        <taxon>Nitrobacteraceae</taxon>
        <taxon>Bradyrhizobium</taxon>
    </lineage>
</organism>
<dbReference type="EMBL" id="FMZW01000002">
    <property type="protein sequence ID" value="SDC38427.1"/>
    <property type="molecule type" value="Genomic_DNA"/>
</dbReference>
<sequence>MRRAATCAVAGVLLASGIASAQAAGYRQIAQLRDCSAKERSERPECSEKTPRASALPQANLGNSWVVSLTTSPLDYSPVATATTSSRDGAGESAMTLSIRCHGGRSELIVAGSRVSGRGDGYAISYRINDGPPQQVAAAVPASGTGVAFGGDVIRLLQSLPDGGGLSIHLAPRTGPALDAVFPLGGMDVVRAKITAACRWPQPTAKPNG</sequence>
<feature type="chain" id="PRO_5011437625" description="Invasion associated locus B family protein" evidence="1">
    <location>
        <begin position="24"/>
        <end position="209"/>
    </location>
</feature>
<dbReference type="Proteomes" id="UP000199245">
    <property type="component" value="Unassembled WGS sequence"/>
</dbReference>
<gene>
    <name evidence="2" type="ORF">SAMN05216337_1002333</name>
</gene>
<evidence type="ECO:0000256" key="1">
    <source>
        <dbReference type="SAM" id="SignalP"/>
    </source>
</evidence>
<evidence type="ECO:0000313" key="2">
    <source>
        <dbReference type="EMBL" id="SDC38427.1"/>
    </source>
</evidence>
<protein>
    <recommendedName>
        <fullName evidence="4">Invasion associated locus B family protein</fullName>
    </recommendedName>
</protein>
<evidence type="ECO:0000313" key="3">
    <source>
        <dbReference type="Proteomes" id="UP000199245"/>
    </source>
</evidence>
<proteinExistence type="predicted"/>
<name>A0A1G6L5G9_9BRAD</name>